<protein>
    <submittedName>
        <fullName evidence="5">Putative afadin isoform X3</fullName>
    </submittedName>
</protein>
<feature type="region of interest" description="Disordered" evidence="2">
    <location>
        <begin position="435"/>
        <end position="476"/>
    </location>
</feature>
<proteinExistence type="predicted"/>
<name>A0A2G8KXS8_STIJA</name>
<dbReference type="AlphaFoldDB" id="A0A2G8KXS8"/>
<dbReference type="PANTHER" id="PTHR10398">
    <property type="entry name" value="AFADIN"/>
    <property type="match status" value="1"/>
</dbReference>
<organism evidence="5 6">
    <name type="scientific">Stichopus japonicus</name>
    <name type="common">Sea cucumber</name>
    <dbReference type="NCBI Taxonomy" id="307972"/>
    <lineage>
        <taxon>Eukaryota</taxon>
        <taxon>Metazoa</taxon>
        <taxon>Echinodermata</taxon>
        <taxon>Eleutherozoa</taxon>
        <taxon>Echinozoa</taxon>
        <taxon>Holothuroidea</taxon>
        <taxon>Aspidochirotacea</taxon>
        <taxon>Aspidochirotida</taxon>
        <taxon>Stichopodidae</taxon>
        <taxon>Apostichopus</taxon>
    </lineage>
</organism>
<reference evidence="5 6" key="1">
    <citation type="journal article" date="2017" name="PLoS Biol.">
        <title>The sea cucumber genome provides insights into morphological evolution and visceral regeneration.</title>
        <authorList>
            <person name="Zhang X."/>
            <person name="Sun L."/>
            <person name="Yuan J."/>
            <person name="Sun Y."/>
            <person name="Gao Y."/>
            <person name="Zhang L."/>
            <person name="Li S."/>
            <person name="Dai H."/>
            <person name="Hamel J.F."/>
            <person name="Liu C."/>
            <person name="Yu Y."/>
            <person name="Liu S."/>
            <person name="Lin W."/>
            <person name="Guo K."/>
            <person name="Jin S."/>
            <person name="Xu P."/>
            <person name="Storey K.B."/>
            <person name="Huan P."/>
            <person name="Zhang T."/>
            <person name="Zhou Y."/>
            <person name="Zhang J."/>
            <person name="Lin C."/>
            <person name="Li X."/>
            <person name="Xing L."/>
            <person name="Huo D."/>
            <person name="Sun M."/>
            <person name="Wang L."/>
            <person name="Mercier A."/>
            <person name="Li F."/>
            <person name="Yang H."/>
            <person name="Xiang J."/>
        </authorList>
    </citation>
    <scope>NUCLEOTIDE SEQUENCE [LARGE SCALE GENOMIC DNA]</scope>
    <source>
        <strain evidence="5">Shaxun</strain>
        <tissue evidence="5">Muscle</tissue>
    </source>
</reference>
<evidence type="ECO:0000259" key="3">
    <source>
        <dbReference type="PROSITE" id="PS50200"/>
    </source>
</evidence>
<dbReference type="InterPro" id="IPR028842">
    <property type="entry name" value="Afadin"/>
</dbReference>
<feature type="domain" description="Dilute" evidence="4">
    <location>
        <begin position="550"/>
        <end position="752"/>
    </location>
</feature>
<feature type="region of interest" description="Disordered" evidence="2">
    <location>
        <begin position="301"/>
        <end position="320"/>
    </location>
</feature>
<evidence type="ECO:0000313" key="6">
    <source>
        <dbReference type="Proteomes" id="UP000230750"/>
    </source>
</evidence>
<dbReference type="OrthoDB" id="6260541at2759"/>
<dbReference type="PROSITE" id="PS50200">
    <property type="entry name" value="RA"/>
    <property type="match status" value="2"/>
</dbReference>
<dbReference type="Pfam" id="PF00788">
    <property type="entry name" value="RA"/>
    <property type="match status" value="2"/>
</dbReference>
<comment type="caution">
    <text evidence="5">The sequence shown here is derived from an EMBL/GenBank/DDBJ whole genome shotgun (WGS) entry which is preliminary data.</text>
</comment>
<feature type="domain" description="Ras-associating" evidence="3">
    <location>
        <begin position="198"/>
        <end position="305"/>
    </location>
</feature>
<feature type="domain" description="Ras-associating" evidence="3">
    <location>
        <begin position="13"/>
        <end position="107"/>
    </location>
</feature>
<dbReference type="InterPro" id="IPR002710">
    <property type="entry name" value="Dilute_dom"/>
</dbReference>
<accession>A0A2G8KXS8</accession>
<dbReference type="STRING" id="307972.A0A2G8KXS8"/>
<dbReference type="SMART" id="SM00314">
    <property type="entry name" value="RA"/>
    <property type="match status" value="2"/>
</dbReference>
<evidence type="ECO:0000259" key="4">
    <source>
        <dbReference type="PROSITE" id="PS51126"/>
    </source>
</evidence>
<dbReference type="CDD" id="cd22711">
    <property type="entry name" value="FHA_AFDN"/>
    <property type="match status" value="1"/>
</dbReference>
<dbReference type="Pfam" id="PF01843">
    <property type="entry name" value="DIL"/>
    <property type="match status" value="1"/>
</dbReference>
<dbReference type="GO" id="GO:0005912">
    <property type="term" value="C:adherens junction"/>
    <property type="evidence" value="ECO:0007669"/>
    <property type="project" value="TreeGrafter"/>
</dbReference>
<dbReference type="GO" id="GO:0032880">
    <property type="term" value="P:regulation of protein localization"/>
    <property type="evidence" value="ECO:0007669"/>
    <property type="project" value="TreeGrafter"/>
</dbReference>
<dbReference type="Gene3D" id="2.60.200.20">
    <property type="match status" value="1"/>
</dbReference>
<dbReference type="EMBL" id="MRZV01000313">
    <property type="protein sequence ID" value="PIK52798.1"/>
    <property type="molecule type" value="Genomic_DNA"/>
</dbReference>
<dbReference type="Pfam" id="PF00498">
    <property type="entry name" value="FHA"/>
    <property type="match status" value="1"/>
</dbReference>
<dbReference type="InterPro" id="IPR029071">
    <property type="entry name" value="Ubiquitin-like_domsf"/>
</dbReference>
<keyword evidence="6" id="KW-1185">Reference proteome</keyword>
<feature type="compositionally biased region" description="Basic and acidic residues" evidence="2">
    <location>
        <begin position="435"/>
        <end position="450"/>
    </location>
</feature>
<dbReference type="GO" id="GO:0050839">
    <property type="term" value="F:cell adhesion molecule binding"/>
    <property type="evidence" value="ECO:0007669"/>
    <property type="project" value="TreeGrafter"/>
</dbReference>
<feature type="coiled-coil region" evidence="1">
    <location>
        <begin position="125"/>
        <end position="152"/>
    </location>
</feature>
<dbReference type="Gene3D" id="3.10.20.90">
    <property type="entry name" value="Phosphatidylinositol 3-kinase Catalytic Subunit, Chain A, domain 1"/>
    <property type="match status" value="2"/>
</dbReference>
<evidence type="ECO:0000256" key="2">
    <source>
        <dbReference type="SAM" id="MobiDB-lite"/>
    </source>
</evidence>
<feature type="compositionally biased region" description="Polar residues" evidence="2">
    <location>
        <begin position="451"/>
        <end position="465"/>
    </location>
</feature>
<evidence type="ECO:0000313" key="5">
    <source>
        <dbReference type="EMBL" id="PIK52798.1"/>
    </source>
</evidence>
<keyword evidence="1" id="KW-0175">Coiled coil</keyword>
<dbReference type="PROSITE" id="PS51126">
    <property type="entry name" value="DILUTE"/>
    <property type="match status" value="1"/>
</dbReference>
<dbReference type="SUPFAM" id="SSF49879">
    <property type="entry name" value="SMAD/FHA domain"/>
    <property type="match status" value="1"/>
</dbReference>
<dbReference type="InterPro" id="IPR008984">
    <property type="entry name" value="SMAD_FHA_dom_sf"/>
</dbReference>
<sequence length="752" mass="87186">MTEGVATPLNLEFHGVMRFFYQDDEEKVSTKCIRVSSTATTRDVIDILIEKFHPDMRMLTRPELSLYEVHSGGEERMLELNQLPLRVQLNWTKDLREGRFLLRNAAAKSKPNFYKTDGEVPVGNFKRKLSKREKKEQKKKEKEAKIRGVTMDDSSQPKLYDNLSKTFTRTISNPEGVLRRKRQQKVEQMERFKNKPESGGVLKVYAHTVFPGANYKTMLVHFNTPASYIVKQSLQDFGHPKENPQEFCLVRVMLPPGADPNDYIKEKGWNQEAIMDEDEFPLESLRAKRPEGKGDIIFELKRRPPDYQPRNKRRKNPNQERMPYFLELHLDGTDIIDYKPVRHRLMMNVTEVGSQRDPNSKTPFLELRSPGILPRHCVIAHMEGVVTLTPSRPEALVTVDDQQLHQTMVLQHGNVVRFANTYTYRFCDPKVEDPGWEERQRTLSESDPHSMETTFDGNFETKSPSSPDPQPTPRAAPVKQHILPATLEFREPSEDAFLKALIGEVNGAHVHFKLAPTYALYLACRYRLSKAYRPNMDATERAQRLTPFINKISDMIDTTVRENYQIAMAMTFWLANGSEFHHFLQKDLDMCVISQDAQDILFQSAQDAFRHLVRRIRFELNVTLGAFFDSSGEADIDRDFEEDEQVKAKETERWMSPPTRNQRRGKVTVSEVLHILSSVMTLLRRCRVNAALTIQLFSQIFHFVNVFLFNRFFAPPPHPKLCTKAWGERLQRRIERVFEWAEKQGLGGAAHF</sequence>
<dbReference type="PANTHER" id="PTHR10398:SF2">
    <property type="entry name" value="AFADIN"/>
    <property type="match status" value="1"/>
</dbReference>
<dbReference type="Proteomes" id="UP000230750">
    <property type="component" value="Unassembled WGS sequence"/>
</dbReference>
<dbReference type="InterPro" id="IPR000159">
    <property type="entry name" value="RA_dom"/>
</dbReference>
<gene>
    <name evidence="5" type="ORF">BSL78_10309</name>
</gene>
<dbReference type="GO" id="GO:0007165">
    <property type="term" value="P:signal transduction"/>
    <property type="evidence" value="ECO:0007669"/>
    <property type="project" value="InterPro"/>
</dbReference>
<dbReference type="InterPro" id="IPR000253">
    <property type="entry name" value="FHA_dom"/>
</dbReference>
<evidence type="ECO:0000256" key="1">
    <source>
        <dbReference type="SAM" id="Coils"/>
    </source>
</evidence>
<dbReference type="SUPFAM" id="SSF54236">
    <property type="entry name" value="Ubiquitin-like"/>
    <property type="match status" value="2"/>
</dbReference>